<accession>A0A2P2LSZ4</accession>
<dbReference type="AlphaFoldDB" id="A0A2P2LSZ4"/>
<protein>
    <submittedName>
        <fullName evidence="1">Uncharacterized protein</fullName>
    </submittedName>
</protein>
<evidence type="ECO:0000313" key="1">
    <source>
        <dbReference type="EMBL" id="MBX21090.1"/>
    </source>
</evidence>
<proteinExistence type="predicted"/>
<name>A0A2P2LSZ4_RHIMU</name>
<sequence>MVFDQRQLTVRLKKIKIYDVIVPL</sequence>
<dbReference type="EMBL" id="GGEC01040606">
    <property type="protein sequence ID" value="MBX21090.1"/>
    <property type="molecule type" value="Transcribed_RNA"/>
</dbReference>
<reference evidence="1" key="1">
    <citation type="submission" date="2018-02" db="EMBL/GenBank/DDBJ databases">
        <title>Rhizophora mucronata_Transcriptome.</title>
        <authorList>
            <person name="Meera S.P."/>
            <person name="Sreeshan A."/>
            <person name="Augustine A."/>
        </authorList>
    </citation>
    <scope>NUCLEOTIDE SEQUENCE</scope>
    <source>
        <tissue evidence="1">Leaf</tissue>
    </source>
</reference>
<organism evidence="1">
    <name type="scientific">Rhizophora mucronata</name>
    <name type="common">Asiatic mangrove</name>
    <dbReference type="NCBI Taxonomy" id="61149"/>
    <lineage>
        <taxon>Eukaryota</taxon>
        <taxon>Viridiplantae</taxon>
        <taxon>Streptophyta</taxon>
        <taxon>Embryophyta</taxon>
        <taxon>Tracheophyta</taxon>
        <taxon>Spermatophyta</taxon>
        <taxon>Magnoliopsida</taxon>
        <taxon>eudicotyledons</taxon>
        <taxon>Gunneridae</taxon>
        <taxon>Pentapetalae</taxon>
        <taxon>rosids</taxon>
        <taxon>fabids</taxon>
        <taxon>Malpighiales</taxon>
        <taxon>Rhizophoraceae</taxon>
        <taxon>Rhizophora</taxon>
    </lineage>
</organism>